<dbReference type="PROSITE" id="PS00217">
    <property type="entry name" value="SUGAR_TRANSPORT_2"/>
    <property type="match status" value="1"/>
</dbReference>
<proteinExistence type="predicted"/>
<keyword evidence="6 8" id="KW-0472">Membrane</keyword>
<dbReference type="PANTHER" id="PTHR43045:SF2">
    <property type="entry name" value="INNER MEMBRANE METABOLITE TRANSPORT PROTEIN YHJE"/>
    <property type="match status" value="1"/>
</dbReference>
<dbReference type="GO" id="GO:0005886">
    <property type="term" value="C:plasma membrane"/>
    <property type="evidence" value="ECO:0007669"/>
    <property type="project" value="UniProtKB-SubCell"/>
</dbReference>
<keyword evidence="2" id="KW-0813">Transport</keyword>
<feature type="region of interest" description="Disordered" evidence="7">
    <location>
        <begin position="1"/>
        <end position="23"/>
    </location>
</feature>
<dbReference type="SUPFAM" id="SSF103473">
    <property type="entry name" value="MFS general substrate transporter"/>
    <property type="match status" value="1"/>
</dbReference>
<evidence type="ECO:0000256" key="7">
    <source>
        <dbReference type="SAM" id="MobiDB-lite"/>
    </source>
</evidence>
<feature type="domain" description="Major facilitator superfamily (MFS) profile" evidence="9">
    <location>
        <begin position="30"/>
        <end position="442"/>
    </location>
</feature>
<reference evidence="10 11" key="1">
    <citation type="submission" date="2017-07" db="EMBL/GenBank/DDBJ databases">
        <title>The Complete Genome of Streptomyces asterosporus-ZSY.</title>
        <authorList>
            <person name="Zhang S."/>
        </authorList>
    </citation>
    <scope>NUCLEOTIDE SEQUENCE [LARGE SCALE GENOMIC DNA]</scope>
    <source>
        <strain evidence="10 11">DSM 41452</strain>
    </source>
</reference>
<dbReference type="Gene3D" id="1.20.1250.20">
    <property type="entry name" value="MFS general substrate transporter like domains"/>
    <property type="match status" value="2"/>
</dbReference>
<comment type="subcellular location">
    <subcellularLocation>
        <location evidence="1">Cell membrane</location>
        <topology evidence="1">Multi-pass membrane protein</topology>
    </subcellularLocation>
</comment>
<evidence type="ECO:0000313" key="11">
    <source>
        <dbReference type="Proteomes" id="UP000316215"/>
    </source>
</evidence>
<evidence type="ECO:0000256" key="6">
    <source>
        <dbReference type="ARBA" id="ARBA00023136"/>
    </source>
</evidence>
<dbReference type="EMBL" id="CP022310">
    <property type="protein sequence ID" value="QDI72915.1"/>
    <property type="molecule type" value="Genomic_DNA"/>
</dbReference>
<name>A0A514JZW5_9ACTN</name>
<feature type="transmembrane region" description="Helical" evidence="8">
    <location>
        <begin position="69"/>
        <end position="91"/>
    </location>
</feature>
<keyword evidence="4 8" id="KW-0812">Transmembrane</keyword>
<dbReference type="GO" id="GO:0022857">
    <property type="term" value="F:transmembrane transporter activity"/>
    <property type="evidence" value="ECO:0007669"/>
    <property type="project" value="InterPro"/>
</dbReference>
<dbReference type="Pfam" id="PF07690">
    <property type="entry name" value="MFS_1"/>
    <property type="match status" value="1"/>
</dbReference>
<keyword evidence="3" id="KW-1003">Cell membrane</keyword>
<protein>
    <submittedName>
        <fullName evidence="10">MFS transporter</fullName>
    </submittedName>
</protein>
<evidence type="ECO:0000256" key="8">
    <source>
        <dbReference type="SAM" id="Phobius"/>
    </source>
</evidence>
<dbReference type="PANTHER" id="PTHR43045">
    <property type="entry name" value="SHIKIMATE TRANSPORTER"/>
    <property type="match status" value="1"/>
</dbReference>
<feature type="transmembrane region" description="Helical" evidence="8">
    <location>
        <begin position="324"/>
        <end position="342"/>
    </location>
</feature>
<dbReference type="Proteomes" id="UP000316215">
    <property type="component" value="Chromosome"/>
</dbReference>
<accession>A0A514JZW5</accession>
<dbReference type="InterPro" id="IPR020846">
    <property type="entry name" value="MFS_dom"/>
</dbReference>
<feature type="transmembrane region" description="Helical" evidence="8">
    <location>
        <begin position="42"/>
        <end position="63"/>
    </location>
</feature>
<feature type="transmembrane region" description="Helical" evidence="8">
    <location>
        <begin position="133"/>
        <end position="157"/>
    </location>
</feature>
<feature type="transmembrane region" description="Helical" evidence="8">
    <location>
        <begin position="257"/>
        <end position="274"/>
    </location>
</feature>
<keyword evidence="5 8" id="KW-1133">Transmembrane helix</keyword>
<organism evidence="10 11">
    <name type="scientific">Streptomyces calvus</name>
    <dbReference type="NCBI Taxonomy" id="67282"/>
    <lineage>
        <taxon>Bacteria</taxon>
        <taxon>Bacillati</taxon>
        <taxon>Actinomycetota</taxon>
        <taxon>Actinomycetes</taxon>
        <taxon>Kitasatosporales</taxon>
        <taxon>Streptomycetaceae</taxon>
        <taxon>Streptomyces</taxon>
    </lineage>
</organism>
<feature type="transmembrane region" description="Helical" evidence="8">
    <location>
        <begin position="103"/>
        <end position="121"/>
    </location>
</feature>
<feature type="transmembrane region" description="Helical" evidence="8">
    <location>
        <begin position="388"/>
        <end position="409"/>
    </location>
</feature>
<feature type="transmembrane region" description="Helical" evidence="8">
    <location>
        <begin position="348"/>
        <end position="376"/>
    </location>
</feature>
<evidence type="ECO:0000313" key="10">
    <source>
        <dbReference type="EMBL" id="QDI72915.1"/>
    </source>
</evidence>
<dbReference type="InterPro" id="IPR005829">
    <property type="entry name" value="Sugar_transporter_CS"/>
</dbReference>
<evidence type="ECO:0000256" key="3">
    <source>
        <dbReference type="ARBA" id="ARBA00022475"/>
    </source>
</evidence>
<sequence length="461" mass="47427">MEIPGGPVTATARPPAPPDVPPAGQALNRVTLAGLAGTVVEFYDFALFATAAALVLGPVYFPAADRETAVLASLATLATGFLARPLGALLFGHIGDRAGRRAVLLGTVLTTGGATFAMGLLPGHDRLGVTATVLLVVLRLIQGIGIGGEWTAAVVLASEHAPPNRRGLWTSLPQTGPAIGFLLATGALLGCSAALGPEEFRDWGWRLPFLGAGVLTVVAFLLRSAAVESPVFTALHAERRLSRGPVRQVLRDHIGRVLLVTGAVTCVYAVHYTATTWSLAYADRALGLEPADTLLAVTVAMAVMAVATPFAASLGDRYGRRRQSLRGCLAMAVGVPLYLGLLQTRSPAAFAVASTGLLLAVVVVLGVQGAFVPSLFPAEVRTTGTAVSYNLGAVLGGGLTPLVNAWLAVRSGSGLPWAVAVYLVLLCAVGALCLLRLPAAQRLGPPPGAAGPSGERRHRAR</sequence>
<evidence type="ECO:0000256" key="5">
    <source>
        <dbReference type="ARBA" id="ARBA00022989"/>
    </source>
</evidence>
<evidence type="ECO:0000259" key="9">
    <source>
        <dbReference type="PROSITE" id="PS50850"/>
    </source>
</evidence>
<keyword evidence="11" id="KW-1185">Reference proteome</keyword>
<evidence type="ECO:0000256" key="2">
    <source>
        <dbReference type="ARBA" id="ARBA00022448"/>
    </source>
</evidence>
<feature type="compositionally biased region" description="Low complexity" evidence="7">
    <location>
        <begin position="1"/>
        <end position="13"/>
    </location>
</feature>
<feature type="transmembrane region" description="Helical" evidence="8">
    <location>
        <begin position="178"/>
        <end position="197"/>
    </location>
</feature>
<dbReference type="PROSITE" id="PS50850">
    <property type="entry name" value="MFS"/>
    <property type="match status" value="1"/>
</dbReference>
<evidence type="ECO:0000256" key="1">
    <source>
        <dbReference type="ARBA" id="ARBA00004651"/>
    </source>
</evidence>
<dbReference type="KEGG" id="sast:CD934_32595"/>
<dbReference type="InterPro" id="IPR036259">
    <property type="entry name" value="MFS_trans_sf"/>
</dbReference>
<evidence type="ECO:0000256" key="4">
    <source>
        <dbReference type="ARBA" id="ARBA00022692"/>
    </source>
</evidence>
<dbReference type="InterPro" id="IPR011701">
    <property type="entry name" value="MFS"/>
</dbReference>
<dbReference type="AlphaFoldDB" id="A0A514JZW5"/>
<feature type="transmembrane region" description="Helical" evidence="8">
    <location>
        <begin position="294"/>
        <end position="312"/>
    </location>
</feature>
<feature type="transmembrane region" description="Helical" evidence="8">
    <location>
        <begin position="415"/>
        <end position="435"/>
    </location>
</feature>
<gene>
    <name evidence="10" type="ORF">CD934_32595</name>
</gene>